<comment type="caution">
    <text evidence="1">The sequence shown here is derived from an EMBL/GenBank/DDBJ whole genome shotgun (WGS) entry which is preliminary data.</text>
</comment>
<dbReference type="EMBL" id="QFPO01000003">
    <property type="protein sequence ID" value="PZQ18269.1"/>
    <property type="molecule type" value="Genomic_DNA"/>
</dbReference>
<dbReference type="Gene3D" id="3.30.310.170">
    <property type="entry name" value="Outer membrane protein assembly factor BamC"/>
    <property type="match status" value="1"/>
</dbReference>
<name>A0A2W5KQD7_9GAMM</name>
<evidence type="ECO:0008006" key="3">
    <source>
        <dbReference type="Google" id="ProtNLM"/>
    </source>
</evidence>
<evidence type="ECO:0000313" key="2">
    <source>
        <dbReference type="Proteomes" id="UP000249046"/>
    </source>
</evidence>
<evidence type="ECO:0000313" key="1">
    <source>
        <dbReference type="EMBL" id="PZQ18269.1"/>
    </source>
</evidence>
<gene>
    <name evidence="1" type="ORF">DI564_02855</name>
</gene>
<dbReference type="AlphaFoldDB" id="A0A2W5KQD7"/>
<organism evidence="1 2">
    <name type="scientific">Rhodanobacter denitrificans</name>
    <dbReference type="NCBI Taxonomy" id="666685"/>
    <lineage>
        <taxon>Bacteria</taxon>
        <taxon>Pseudomonadati</taxon>
        <taxon>Pseudomonadota</taxon>
        <taxon>Gammaproteobacteria</taxon>
        <taxon>Lysobacterales</taxon>
        <taxon>Rhodanobacteraceae</taxon>
        <taxon>Rhodanobacter</taxon>
    </lineage>
</organism>
<protein>
    <recommendedName>
        <fullName evidence="3">Outer membrane protein assembly factor BamC</fullName>
    </recommendedName>
</protein>
<reference evidence="1 2" key="1">
    <citation type="submission" date="2017-08" db="EMBL/GenBank/DDBJ databases">
        <title>Infants hospitalized years apart are colonized by the same room-sourced microbial strains.</title>
        <authorList>
            <person name="Brooks B."/>
            <person name="Olm M.R."/>
            <person name="Firek B.A."/>
            <person name="Baker R."/>
            <person name="Thomas B.C."/>
            <person name="Morowitz M.J."/>
            <person name="Banfield J.F."/>
        </authorList>
    </citation>
    <scope>NUCLEOTIDE SEQUENCE [LARGE SCALE GENOMIC DNA]</scope>
    <source>
        <strain evidence="1">S2_005_003_R2_42</strain>
    </source>
</reference>
<sequence length="208" mass="21642">MILPLLLLAGGCKYFSRDSAKDEYKRAVESRPLEVPPDLDAPANSSAMVIPEVRSAPSDPAGSVRRADGALVLGAPPTGSPQASATVPSAPGVALGGEGLLVADAPANTWRRVGLALERSGAATIVARDEAGASYEIETAGEVVSKPGWFKRAITFGKAKGTVSAPVRLKVQVSEEGESSRVRIEGADDEAGREAARQVLETLRQRLS</sequence>
<accession>A0A2W5KQD7</accession>
<dbReference type="Proteomes" id="UP000249046">
    <property type="component" value="Unassembled WGS sequence"/>
</dbReference>
<proteinExistence type="predicted"/>
<dbReference type="InterPro" id="IPR042268">
    <property type="entry name" value="BamC_C"/>
</dbReference>